<keyword evidence="1" id="KW-1133">Transmembrane helix</keyword>
<keyword evidence="1" id="KW-0472">Membrane</keyword>
<name>A0A2P8H7Q3_9BACI</name>
<protein>
    <submittedName>
        <fullName evidence="2">Uncharacterized protein</fullName>
    </submittedName>
</protein>
<dbReference type="AlphaFoldDB" id="A0A2P8H7Q3"/>
<reference evidence="2 3" key="1">
    <citation type="submission" date="2018-03" db="EMBL/GenBank/DDBJ databases">
        <title>Genomic Encyclopedia of Type Strains, Phase III (KMG-III): the genomes of soil and plant-associated and newly described type strains.</title>
        <authorList>
            <person name="Whitman W."/>
        </authorList>
    </citation>
    <scope>NUCLEOTIDE SEQUENCE [LARGE SCALE GENOMIC DNA]</scope>
    <source>
        <strain evidence="2 3">CGMCC 1.07653</strain>
    </source>
</reference>
<evidence type="ECO:0000313" key="2">
    <source>
        <dbReference type="EMBL" id="PSL42246.1"/>
    </source>
</evidence>
<feature type="transmembrane region" description="Helical" evidence="1">
    <location>
        <begin position="6"/>
        <end position="34"/>
    </location>
</feature>
<dbReference type="EMBL" id="PYAV01000017">
    <property type="protein sequence ID" value="PSL42246.1"/>
    <property type="molecule type" value="Genomic_DNA"/>
</dbReference>
<evidence type="ECO:0000256" key="1">
    <source>
        <dbReference type="SAM" id="Phobius"/>
    </source>
</evidence>
<dbReference type="Proteomes" id="UP000242310">
    <property type="component" value="Unassembled WGS sequence"/>
</dbReference>
<proteinExistence type="predicted"/>
<organism evidence="2 3">
    <name type="scientific">Salsuginibacillus halophilus</name>
    <dbReference type="NCBI Taxonomy" id="517424"/>
    <lineage>
        <taxon>Bacteria</taxon>
        <taxon>Bacillati</taxon>
        <taxon>Bacillota</taxon>
        <taxon>Bacilli</taxon>
        <taxon>Bacillales</taxon>
        <taxon>Bacillaceae</taxon>
        <taxon>Salsuginibacillus</taxon>
    </lineage>
</organism>
<keyword evidence="3" id="KW-1185">Reference proteome</keyword>
<evidence type="ECO:0000313" key="3">
    <source>
        <dbReference type="Proteomes" id="UP000242310"/>
    </source>
</evidence>
<accession>A0A2P8H7Q3</accession>
<gene>
    <name evidence="2" type="ORF">B0H94_11720</name>
</gene>
<dbReference type="RefSeq" id="WP_181315421.1">
    <property type="nucleotide sequence ID" value="NZ_PYAV01000017.1"/>
</dbReference>
<sequence length="56" mass="6471">MRLTIPLLVGVVLGFVIFGPIGSIFGVILAYIIFRLEEMNDHLRRIRETVEEKEQQ</sequence>
<keyword evidence="1" id="KW-0812">Transmembrane</keyword>
<comment type="caution">
    <text evidence="2">The sequence shown here is derived from an EMBL/GenBank/DDBJ whole genome shotgun (WGS) entry which is preliminary data.</text>
</comment>